<dbReference type="InterPro" id="IPR036396">
    <property type="entry name" value="Cyt_P450_sf"/>
</dbReference>
<evidence type="ECO:0000256" key="2">
    <source>
        <dbReference type="ARBA" id="ARBA00010617"/>
    </source>
</evidence>
<feature type="transmembrane region" description="Helical" evidence="8">
    <location>
        <begin position="49"/>
        <end position="67"/>
    </location>
</feature>
<evidence type="ECO:0000313" key="10">
    <source>
        <dbReference type="Proteomes" id="UP000567179"/>
    </source>
</evidence>
<evidence type="ECO:0000256" key="6">
    <source>
        <dbReference type="PIRSR" id="PIRSR602403-1"/>
    </source>
</evidence>
<evidence type="ECO:0000256" key="8">
    <source>
        <dbReference type="SAM" id="Phobius"/>
    </source>
</evidence>
<dbReference type="InterPro" id="IPR001128">
    <property type="entry name" value="Cyt_P450"/>
</dbReference>
<keyword evidence="4 7" id="KW-0560">Oxidoreductase</keyword>
<proteinExistence type="inferred from homology"/>
<keyword evidence="6 7" id="KW-0349">Heme</keyword>
<keyword evidence="8" id="KW-0472">Membrane</keyword>
<dbReference type="InterPro" id="IPR002403">
    <property type="entry name" value="Cyt_P450_E_grp-IV"/>
</dbReference>
<evidence type="ECO:0008006" key="11">
    <source>
        <dbReference type="Google" id="ProtNLM"/>
    </source>
</evidence>
<dbReference type="GO" id="GO:0005506">
    <property type="term" value="F:iron ion binding"/>
    <property type="evidence" value="ECO:0007669"/>
    <property type="project" value="InterPro"/>
</dbReference>
<dbReference type="GO" id="GO:0004497">
    <property type="term" value="F:monooxygenase activity"/>
    <property type="evidence" value="ECO:0007669"/>
    <property type="project" value="UniProtKB-KW"/>
</dbReference>
<evidence type="ECO:0000313" key="9">
    <source>
        <dbReference type="EMBL" id="KAF5316507.1"/>
    </source>
</evidence>
<evidence type="ECO:0000256" key="7">
    <source>
        <dbReference type="RuleBase" id="RU000461"/>
    </source>
</evidence>
<keyword evidence="8" id="KW-0812">Transmembrane</keyword>
<dbReference type="AlphaFoldDB" id="A0A8H5B696"/>
<dbReference type="Pfam" id="PF00067">
    <property type="entry name" value="p450"/>
    <property type="match status" value="1"/>
</dbReference>
<feature type="transmembrane region" description="Helical" evidence="8">
    <location>
        <begin position="18"/>
        <end position="37"/>
    </location>
</feature>
<dbReference type="PROSITE" id="PS00086">
    <property type="entry name" value="CYTOCHROME_P450"/>
    <property type="match status" value="1"/>
</dbReference>
<keyword evidence="5 6" id="KW-0408">Iron</keyword>
<gene>
    <name evidence="9" type="ORF">D9619_006796</name>
</gene>
<feature type="binding site" description="axial binding residue" evidence="6">
    <location>
        <position position="445"/>
    </location>
    <ligand>
        <name>heme</name>
        <dbReference type="ChEBI" id="CHEBI:30413"/>
    </ligand>
    <ligandPart>
        <name>Fe</name>
        <dbReference type="ChEBI" id="CHEBI:18248"/>
    </ligandPart>
</feature>
<dbReference type="GO" id="GO:0016705">
    <property type="term" value="F:oxidoreductase activity, acting on paired donors, with incorporation or reduction of molecular oxygen"/>
    <property type="evidence" value="ECO:0007669"/>
    <property type="project" value="InterPro"/>
</dbReference>
<accession>A0A8H5B696</accession>
<name>A0A8H5B696_9AGAR</name>
<evidence type="ECO:0000256" key="3">
    <source>
        <dbReference type="ARBA" id="ARBA00022723"/>
    </source>
</evidence>
<dbReference type="PRINTS" id="PR00385">
    <property type="entry name" value="P450"/>
</dbReference>
<dbReference type="InterPro" id="IPR017972">
    <property type="entry name" value="Cyt_P450_CS"/>
</dbReference>
<reference evidence="9 10" key="1">
    <citation type="journal article" date="2020" name="ISME J.">
        <title>Uncovering the hidden diversity of litter-decomposition mechanisms in mushroom-forming fungi.</title>
        <authorList>
            <person name="Floudas D."/>
            <person name="Bentzer J."/>
            <person name="Ahren D."/>
            <person name="Johansson T."/>
            <person name="Persson P."/>
            <person name="Tunlid A."/>
        </authorList>
    </citation>
    <scope>NUCLEOTIDE SEQUENCE [LARGE SCALE GENOMIC DNA]</scope>
    <source>
        <strain evidence="9 10">CBS 101986</strain>
    </source>
</reference>
<dbReference type="PRINTS" id="PR00465">
    <property type="entry name" value="EP450IV"/>
</dbReference>
<sequence length="502" mass="57270">MISSMSNEPPGQDSLSRSTWMCLGLATLLWWGSVAYMRSETRKLRHIPTVGIAWPIFSFIGTIKYLFDAKSIVDEGLRRWPGKMFKYSETVQWRVVVTDNRMVDEIIRAPDSVMSAQAANDELVQMKFTLGQAITSHPYHMPLLRNDLRKALEVITPDIYEEIHAAFEELIPASEGWKLVNLNDKVMNIICRASNRVFVGAPLCRDKEYVDLNVKFTIHVLTTGLILRLFPGFLRPIPKDVTIALRHLRPAFAARRKEVEEKGQHADNLNMVAWLMNHAKGKELEDENLTMRILATNFGAIHTSSLTFMHTFYYLAANPKFADVLREEVDEILRREGWTKKAMDEMVRVDSFVKESQRLSPLSNVSVQRVLLQDFTFYDGTTLPAGTCIGLCTHSAHFSDANYIDPLTFDPLRFVKMKAENPEKQFGIISTSGEFLPFGLGRHACPGRYFAASELKLMLAYVVTHYDVKLEQGDGLRPKDLWLMGGCLPNQKAKVFFRKRRV</sequence>
<evidence type="ECO:0000256" key="5">
    <source>
        <dbReference type="ARBA" id="ARBA00023004"/>
    </source>
</evidence>
<dbReference type="CDD" id="cd11041">
    <property type="entry name" value="CYP503A1-like"/>
    <property type="match status" value="1"/>
</dbReference>
<keyword evidence="8" id="KW-1133">Transmembrane helix</keyword>
<keyword evidence="3 6" id="KW-0479">Metal-binding</keyword>
<protein>
    <recommendedName>
        <fullName evidence="11">Cytochrome P450</fullName>
    </recommendedName>
</protein>
<keyword evidence="10" id="KW-1185">Reference proteome</keyword>
<dbReference type="PANTHER" id="PTHR46206">
    <property type="entry name" value="CYTOCHROME P450"/>
    <property type="match status" value="1"/>
</dbReference>
<dbReference type="OrthoDB" id="1844152at2759"/>
<organism evidence="9 10">
    <name type="scientific">Psilocybe cf. subviscida</name>
    <dbReference type="NCBI Taxonomy" id="2480587"/>
    <lineage>
        <taxon>Eukaryota</taxon>
        <taxon>Fungi</taxon>
        <taxon>Dikarya</taxon>
        <taxon>Basidiomycota</taxon>
        <taxon>Agaricomycotina</taxon>
        <taxon>Agaricomycetes</taxon>
        <taxon>Agaricomycetidae</taxon>
        <taxon>Agaricales</taxon>
        <taxon>Agaricineae</taxon>
        <taxon>Strophariaceae</taxon>
        <taxon>Psilocybe</taxon>
    </lineage>
</organism>
<dbReference type="GO" id="GO:0020037">
    <property type="term" value="F:heme binding"/>
    <property type="evidence" value="ECO:0007669"/>
    <property type="project" value="InterPro"/>
</dbReference>
<comment type="similarity">
    <text evidence="2 7">Belongs to the cytochrome P450 family.</text>
</comment>
<dbReference type="SUPFAM" id="SSF48264">
    <property type="entry name" value="Cytochrome P450"/>
    <property type="match status" value="1"/>
</dbReference>
<dbReference type="EMBL" id="JAACJJ010000042">
    <property type="protein sequence ID" value="KAF5316507.1"/>
    <property type="molecule type" value="Genomic_DNA"/>
</dbReference>
<keyword evidence="7" id="KW-0503">Monooxygenase</keyword>
<dbReference type="Proteomes" id="UP000567179">
    <property type="component" value="Unassembled WGS sequence"/>
</dbReference>
<evidence type="ECO:0000256" key="1">
    <source>
        <dbReference type="ARBA" id="ARBA00001971"/>
    </source>
</evidence>
<comment type="cofactor">
    <cofactor evidence="1 6">
        <name>heme</name>
        <dbReference type="ChEBI" id="CHEBI:30413"/>
    </cofactor>
</comment>
<comment type="caution">
    <text evidence="9">The sequence shown here is derived from an EMBL/GenBank/DDBJ whole genome shotgun (WGS) entry which is preliminary data.</text>
</comment>
<evidence type="ECO:0000256" key="4">
    <source>
        <dbReference type="ARBA" id="ARBA00023002"/>
    </source>
</evidence>
<dbReference type="Gene3D" id="1.10.630.10">
    <property type="entry name" value="Cytochrome P450"/>
    <property type="match status" value="1"/>
</dbReference>